<evidence type="ECO:0000256" key="1">
    <source>
        <dbReference type="SAM" id="Phobius"/>
    </source>
</evidence>
<comment type="caution">
    <text evidence="3">The sequence shown here is derived from an EMBL/GenBank/DDBJ whole genome shotgun (WGS) entry which is preliminary data.</text>
</comment>
<accession>A0A6N9U3I6</accession>
<reference evidence="3 4" key="1">
    <citation type="submission" date="2020-01" db="EMBL/GenBank/DDBJ databases">
        <title>Insect and environment-associated Actinomycetes.</title>
        <authorList>
            <person name="Currrie C."/>
            <person name="Chevrette M."/>
            <person name="Carlson C."/>
            <person name="Stubbendieck R."/>
            <person name="Wendt-Pienkowski E."/>
        </authorList>
    </citation>
    <scope>NUCLEOTIDE SEQUENCE [LARGE SCALE GENOMIC DNA]</scope>
    <source>
        <strain evidence="3 4">SID11342</strain>
    </source>
</reference>
<proteinExistence type="predicted"/>
<evidence type="ECO:0000313" key="3">
    <source>
        <dbReference type="EMBL" id="NEA18370.1"/>
    </source>
</evidence>
<feature type="transmembrane region" description="Helical" evidence="1">
    <location>
        <begin position="89"/>
        <end position="112"/>
    </location>
</feature>
<keyword evidence="1" id="KW-0472">Membrane</keyword>
<dbReference type="AlphaFoldDB" id="A0A6N9U3I6"/>
<dbReference type="Pfam" id="PF07853">
    <property type="entry name" value="DUF1648"/>
    <property type="match status" value="1"/>
</dbReference>
<name>A0A6N9U3I6_STRHA</name>
<protein>
    <submittedName>
        <fullName evidence="3">DUF1648 domain-containing protein</fullName>
    </submittedName>
</protein>
<feature type="transmembrane region" description="Helical" evidence="1">
    <location>
        <begin position="55"/>
        <end position="77"/>
    </location>
</feature>
<dbReference type="EMBL" id="JAAGLQ010000499">
    <property type="protein sequence ID" value="NEA18370.1"/>
    <property type="molecule type" value="Genomic_DNA"/>
</dbReference>
<feature type="transmembrane region" description="Helical" evidence="1">
    <location>
        <begin position="209"/>
        <end position="226"/>
    </location>
</feature>
<sequence length="322" mass="33302">MNRTKLGRAFLAALPFLIALILALVLAVTLSDRLPARMASHFSASGDANGYMGRGAFLLTTVLIMASLGALWAYMAARGRFPGRSYDGFAAAGYATAAFFGYLTTATLVLNVDVSDSGPAASFTLWHLVGACGAAAVAAALGLFVARLLPPSPDEPKGSGRDGARISLADGEVAGWARSATSWWLPLIAGATAAVGVALTVAMGPAAGVPLLVIGVLILTFARPNVTVDRRGLTVSGLLPWPRVRIPLERIDGATSRDVNALSEYGGWGYRFRPAGSGVIIRSGEAIVATLEGGRHFAVTVDDSATGAALLNTLVDRRRGGH</sequence>
<dbReference type="Proteomes" id="UP000471293">
    <property type="component" value="Unassembled WGS sequence"/>
</dbReference>
<feature type="domain" description="DUF1648" evidence="2">
    <location>
        <begin position="19"/>
        <end position="62"/>
    </location>
</feature>
<dbReference type="RefSeq" id="WP_164347316.1">
    <property type="nucleotide sequence ID" value="NZ_JAAGLQ010000499.1"/>
</dbReference>
<evidence type="ECO:0000259" key="2">
    <source>
        <dbReference type="Pfam" id="PF07853"/>
    </source>
</evidence>
<gene>
    <name evidence="3" type="ORF">G3I29_23230</name>
</gene>
<evidence type="ECO:0000313" key="4">
    <source>
        <dbReference type="Proteomes" id="UP000471293"/>
    </source>
</evidence>
<feature type="transmembrane region" description="Helical" evidence="1">
    <location>
        <begin position="124"/>
        <end position="149"/>
    </location>
</feature>
<organism evidence="3 4">
    <name type="scientific">Streptomyces halstedii</name>
    <dbReference type="NCBI Taxonomy" id="1944"/>
    <lineage>
        <taxon>Bacteria</taxon>
        <taxon>Bacillati</taxon>
        <taxon>Actinomycetota</taxon>
        <taxon>Actinomycetes</taxon>
        <taxon>Kitasatosporales</taxon>
        <taxon>Streptomycetaceae</taxon>
        <taxon>Streptomyces</taxon>
    </lineage>
</organism>
<keyword evidence="1" id="KW-0812">Transmembrane</keyword>
<keyword evidence="1" id="KW-1133">Transmembrane helix</keyword>
<feature type="transmembrane region" description="Helical" evidence="1">
    <location>
        <begin position="183"/>
        <end position="203"/>
    </location>
</feature>
<dbReference type="InterPro" id="IPR012867">
    <property type="entry name" value="DUF1648"/>
</dbReference>